<feature type="domain" description="HTH lacI-type" evidence="5">
    <location>
        <begin position="1"/>
        <end position="44"/>
    </location>
</feature>
<keyword evidence="2" id="KW-0238">DNA-binding</keyword>
<comment type="caution">
    <text evidence="6">The sequence shown here is derived from an EMBL/GenBank/DDBJ whole genome shotgun (WGS) entry which is preliminary data.</text>
</comment>
<dbReference type="InterPro" id="IPR046335">
    <property type="entry name" value="LacI/GalR-like_sensor"/>
</dbReference>
<sequence length="322" mass="34137">MSRQTVSNALVHPERLKAPTLEKVQSVIAELGYRPSSAAQSLRSQRTGAVGFELLAIGSANRNEIIYPFTVALSEMAIGHNCHVVTFSAAGAQSPTEGYEDMIRAQVVDAFIIADTHKGDPRPAWLDKAGVPYAAFGRVWGRPDITSWADVDGAAGLRDATNHLFAVGYAQGGYLGWPFGSSIGDERRRGWIEATTASGRSLGPEAQAEQDLDAATDAAYDLIEQVGRGGAIACASDLLAMGVERAARRRGWVPGRDVGMTGIDDSSYAGMLKLTSVSQPVTTIADYLLGLVHKRLEGGPPPESGALFRPALVTRASSDPNT</sequence>
<dbReference type="InterPro" id="IPR000843">
    <property type="entry name" value="HTH_LacI"/>
</dbReference>
<evidence type="ECO:0000256" key="4">
    <source>
        <dbReference type="SAM" id="MobiDB-lite"/>
    </source>
</evidence>
<evidence type="ECO:0000313" key="6">
    <source>
        <dbReference type="EMBL" id="CCI51892.1"/>
    </source>
</evidence>
<evidence type="ECO:0000256" key="3">
    <source>
        <dbReference type="ARBA" id="ARBA00023163"/>
    </source>
</evidence>
<dbReference type="CDD" id="cd01392">
    <property type="entry name" value="HTH_LacI"/>
    <property type="match status" value="1"/>
</dbReference>
<protein>
    <submittedName>
        <fullName evidence="6">Putative transcriptional regulator</fullName>
    </submittedName>
</protein>
<dbReference type="Gene3D" id="1.10.260.40">
    <property type="entry name" value="lambda repressor-like DNA-binding domains"/>
    <property type="match status" value="1"/>
</dbReference>
<evidence type="ECO:0000256" key="1">
    <source>
        <dbReference type="ARBA" id="ARBA00023015"/>
    </source>
</evidence>
<dbReference type="EMBL" id="CAJC01000035">
    <property type="protein sequence ID" value="CCI51892.1"/>
    <property type="molecule type" value="Genomic_DNA"/>
</dbReference>
<dbReference type="PANTHER" id="PTHR30146">
    <property type="entry name" value="LACI-RELATED TRANSCRIPTIONAL REPRESSOR"/>
    <property type="match status" value="1"/>
</dbReference>
<dbReference type="Gene3D" id="3.40.50.2300">
    <property type="match status" value="2"/>
</dbReference>
<dbReference type="InterPro" id="IPR010982">
    <property type="entry name" value="Lambda_DNA-bd_dom_sf"/>
</dbReference>
<proteinExistence type="predicted"/>
<dbReference type="GO" id="GO:0000976">
    <property type="term" value="F:transcription cis-regulatory region binding"/>
    <property type="evidence" value="ECO:0007669"/>
    <property type="project" value="TreeGrafter"/>
</dbReference>
<dbReference type="STRING" id="1193518.BN13_130034"/>
<dbReference type="Proteomes" id="UP000035720">
    <property type="component" value="Unassembled WGS sequence"/>
</dbReference>
<evidence type="ECO:0000256" key="2">
    <source>
        <dbReference type="ARBA" id="ARBA00023125"/>
    </source>
</evidence>
<dbReference type="SUPFAM" id="SSF53822">
    <property type="entry name" value="Periplasmic binding protein-like I"/>
    <property type="match status" value="1"/>
</dbReference>
<gene>
    <name evidence="6" type="ORF">BN13_130034</name>
</gene>
<evidence type="ECO:0000259" key="5">
    <source>
        <dbReference type="PROSITE" id="PS50932"/>
    </source>
</evidence>
<feature type="region of interest" description="Disordered" evidence="4">
    <location>
        <begin position="300"/>
        <end position="322"/>
    </location>
</feature>
<name>A0A077MAT1_9MICO</name>
<dbReference type="Pfam" id="PF13377">
    <property type="entry name" value="Peripla_BP_3"/>
    <property type="match status" value="1"/>
</dbReference>
<dbReference type="PROSITE" id="PS50932">
    <property type="entry name" value="HTH_LACI_2"/>
    <property type="match status" value="1"/>
</dbReference>
<evidence type="ECO:0000313" key="7">
    <source>
        <dbReference type="Proteomes" id="UP000035720"/>
    </source>
</evidence>
<dbReference type="GO" id="GO:0003700">
    <property type="term" value="F:DNA-binding transcription factor activity"/>
    <property type="evidence" value="ECO:0007669"/>
    <property type="project" value="TreeGrafter"/>
</dbReference>
<accession>A0A077MAT1</accession>
<dbReference type="InterPro" id="IPR028082">
    <property type="entry name" value="Peripla_BP_I"/>
</dbReference>
<dbReference type="SMART" id="SM00354">
    <property type="entry name" value="HTH_LACI"/>
    <property type="match status" value="1"/>
</dbReference>
<dbReference type="SUPFAM" id="SSF47413">
    <property type="entry name" value="lambda repressor-like DNA-binding domains"/>
    <property type="match status" value="1"/>
</dbReference>
<keyword evidence="1" id="KW-0805">Transcription regulation</keyword>
<dbReference type="AlphaFoldDB" id="A0A077MAT1"/>
<keyword evidence="3" id="KW-0804">Transcription</keyword>
<dbReference type="PANTHER" id="PTHR30146:SF109">
    <property type="entry name" value="HTH-TYPE TRANSCRIPTIONAL REGULATOR GALS"/>
    <property type="match status" value="1"/>
</dbReference>
<organism evidence="6 7">
    <name type="scientific">Nostocoides jenkinsii Ben 74</name>
    <dbReference type="NCBI Taxonomy" id="1193518"/>
    <lineage>
        <taxon>Bacteria</taxon>
        <taxon>Bacillati</taxon>
        <taxon>Actinomycetota</taxon>
        <taxon>Actinomycetes</taxon>
        <taxon>Micrococcales</taxon>
        <taxon>Intrasporangiaceae</taxon>
        <taxon>Nostocoides</taxon>
    </lineage>
</organism>
<keyword evidence="7" id="KW-1185">Reference proteome</keyword>
<reference evidence="6 7" key="1">
    <citation type="journal article" date="2013" name="ISME J.">
        <title>A metabolic model for members of the genus Tetrasphaera involved in enhanced biological phosphorus removal.</title>
        <authorList>
            <person name="Kristiansen R."/>
            <person name="Nguyen H.T.T."/>
            <person name="Saunders A.M."/>
            <person name="Nielsen J.L."/>
            <person name="Wimmer R."/>
            <person name="Le V.Q."/>
            <person name="McIlroy S.J."/>
            <person name="Petrovski S."/>
            <person name="Seviour R.J."/>
            <person name="Calteau A."/>
            <person name="Nielsen K.L."/>
            <person name="Nielsen P.H."/>
        </authorList>
    </citation>
    <scope>NUCLEOTIDE SEQUENCE [LARGE SCALE GENOMIC DNA]</scope>
    <source>
        <strain evidence="6 7">Ben 74</strain>
    </source>
</reference>